<dbReference type="AlphaFoldDB" id="A0A9X2DB25"/>
<evidence type="ECO:0000313" key="3">
    <source>
        <dbReference type="Proteomes" id="UP001139485"/>
    </source>
</evidence>
<feature type="compositionally biased region" description="Basic and acidic residues" evidence="1">
    <location>
        <begin position="49"/>
        <end position="58"/>
    </location>
</feature>
<protein>
    <submittedName>
        <fullName evidence="2">Uncharacterized protein</fullName>
    </submittedName>
</protein>
<name>A0A9X2DB25_9ACTN</name>
<dbReference type="Proteomes" id="UP001139485">
    <property type="component" value="Unassembled WGS sequence"/>
</dbReference>
<proteinExistence type="predicted"/>
<dbReference type="EMBL" id="JAMOIL010000036">
    <property type="protein sequence ID" value="MCM0622471.1"/>
    <property type="molecule type" value="Genomic_DNA"/>
</dbReference>
<evidence type="ECO:0000256" key="1">
    <source>
        <dbReference type="SAM" id="MobiDB-lite"/>
    </source>
</evidence>
<feature type="region of interest" description="Disordered" evidence="1">
    <location>
        <begin position="49"/>
        <end position="69"/>
    </location>
</feature>
<sequence length="69" mass="7506">MDFADAVWAAVDRMLAREDAAAPLTDAAIAEAMGQPLPVVRAVLDAGDDTRPRVEKQAKPKQPWTVHPR</sequence>
<dbReference type="RefSeq" id="WP_250828681.1">
    <property type="nucleotide sequence ID" value="NZ_JAMOIL010000036.1"/>
</dbReference>
<accession>A0A9X2DB25</accession>
<reference evidence="2" key="1">
    <citation type="submission" date="2022-05" db="EMBL/GenBank/DDBJ databases">
        <authorList>
            <person name="Tuo L."/>
        </authorList>
    </citation>
    <scope>NUCLEOTIDE SEQUENCE</scope>
    <source>
        <strain evidence="2">BSK12Z-4</strain>
    </source>
</reference>
<keyword evidence="3" id="KW-1185">Reference proteome</keyword>
<comment type="caution">
    <text evidence="2">The sequence shown here is derived from an EMBL/GenBank/DDBJ whole genome shotgun (WGS) entry which is preliminary data.</text>
</comment>
<evidence type="ECO:0000313" key="2">
    <source>
        <dbReference type="EMBL" id="MCM0622471.1"/>
    </source>
</evidence>
<organism evidence="2 3">
    <name type="scientific">Nocardioides bruguierae</name>
    <dbReference type="NCBI Taxonomy" id="2945102"/>
    <lineage>
        <taxon>Bacteria</taxon>
        <taxon>Bacillati</taxon>
        <taxon>Actinomycetota</taxon>
        <taxon>Actinomycetes</taxon>
        <taxon>Propionibacteriales</taxon>
        <taxon>Nocardioidaceae</taxon>
        <taxon>Nocardioides</taxon>
    </lineage>
</organism>
<gene>
    <name evidence="2" type="ORF">M8330_19455</name>
</gene>